<dbReference type="OrthoDB" id="5526340at2"/>
<dbReference type="SUPFAM" id="SSF53850">
    <property type="entry name" value="Periplasmic binding protein-like II"/>
    <property type="match status" value="1"/>
</dbReference>
<dbReference type="SUPFAM" id="SSF46785">
    <property type="entry name" value="Winged helix' DNA-binding domain"/>
    <property type="match status" value="1"/>
</dbReference>
<evidence type="ECO:0000256" key="1">
    <source>
        <dbReference type="ARBA" id="ARBA00009437"/>
    </source>
</evidence>
<dbReference type="InterPro" id="IPR036388">
    <property type="entry name" value="WH-like_DNA-bd_sf"/>
</dbReference>
<evidence type="ECO:0000256" key="2">
    <source>
        <dbReference type="ARBA" id="ARBA00023015"/>
    </source>
</evidence>
<dbReference type="PANTHER" id="PTHR30537:SF26">
    <property type="entry name" value="GLYCINE CLEAVAGE SYSTEM TRANSCRIPTIONAL ACTIVATOR"/>
    <property type="match status" value="1"/>
</dbReference>
<dbReference type="EMBL" id="MINH01000019">
    <property type="protein sequence ID" value="POG10932.1"/>
    <property type="molecule type" value="Genomic_DNA"/>
</dbReference>
<sequence length="294" mass="32139">MHFPSMTALRALDAVARLGSISSAADELSLTRSAVSHRIGTLEEQLGFALTERIGRGIRLTFRGEQYAREVQQILERVQLAAAGEQGQQIAGRLCVSCNTGFASAWLCQHINAFMTLHPQVQFHLISPRTPADTSASEADIFIAYGTGDWPNLQVMPLTDLHYFPVLSPQLLYANGGLRHIDDLSNFTLLHMNDYTDWRIWLGAAGRNKVDASSGVLFSDAPCALAACLAGQGIAMGDNLLSSDALRRGLLVSPFDISTRANRSYFLVCHPAKAQRPIVKAFSDWLIETLAHTT</sequence>
<gene>
    <name evidence="6" type="ORF">BGP84_14755</name>
</gene>
<dbReference type="CDD" id="cd08432">
    <property type="entry name" value="PBP2_GcdR_TrpI_HvrB_AmpR_like"/>
    <property type="match status" value="1"/>
</dbReference>
<dbReference type="GO" id="GO:0006351">
    <property type="term" value="P:DNA-templated transcription"/>
    <property type="evidence" value="ECO:0007669"/>
    <property type="project" value="TreeGrafter"/>
</dbReference>
<evidence type="ECO:0000313" key="7">
    <source>
        <dbReference type="Proteomes" id="UP000237230"/>
    </source>
</evidence>
<dbReference type="RefSeq" id="WP_103447691.1">
    <property type="nucleotide sequence ID" value="NZ_MINH01000019.1"/>
</dbReference>
<evidence type="ECO:0000256" key="4">
    <source>
        <dbReference type="ARBA" id="ARBA00023163"/>
    </source>
</evidence>
<proteinExistence type="inferred from homology"/>
<dbReference type="GO" id="GO:0043565">
    <property type="term" value="F:sequence-specific DNA binding"/>
    <property type="evidence" value="ECO:0007669"/>
    <property type="project" value="TreeGrafter"/>
</dbReference>
<evidence type="ECO:0000313" key="6">
    <source>
        <dbReference type="EMBL" id="POG10932.1"/>
    </source>
</evidence>
<name>A0A2S3X5S0_PSEPU</name>
<dbReference type="Pfam" id="PF00126">
    <property type="entry name" value="HTH_1"/>
    <property type="match status" value="1"/>
</dbReference>
<dbReference type="Proteomes" id="UP000237230">
    <property type="component" value="Unassembled WGS sequence"/>
</dbReference>
<accession>A0A2S3X5S0</accession>
<protein>
    <submittedName>
        <fullName evidence="6">LysR family transcriptional regulator</fullName>
    </submittedName>
</protein>
<evidence type="ECO:0000256" key="3">
    <source>
        <dbReference type="ARBA" id="ARBA00023125"/>
    </source>
</evidence>
<organism evidence="6 7">
    <name type="scientific">Pseudomonas putida</name>
    <name type="common">Arthrobacter siderocapsulatus</name>
    <dbReference type="NCBI Taxonomy" id="303"/>
    <lineage>
        <taxon>Bacteria</taxon>
        <taxon>Pseudomonadati</taxon>
        <taxon>Pseudomonadota</taxon>
        <taxon>Gammaproteobacteria</taxon>
        <taxon>Pseudomonadales</taxon>
        <taxon>Pseudomonadaceae</taxon>
        <taxon>Pseudomonas</taxon>
    </lineage>
</organism>
<dbReference type="GO" id="GO:0003700">
    <property type="term" value="F:DNA-binding transcription factor activity"/>
    <property type="evidence" value="ECO:0007669"/>
    <property type="project" value="InterPro"/>
</dbReference>
<dbReference type="PANTHER" id="PTHR30537">
    <property type="entry name" value="HTH-TYPE TRANSCRIPTIONAL REGULATOR"/>
    <property type="match status" value="1"/>
</dbReference>
<reference evidence="6 7" key="2">
    <citation type="submission" date="2018-03" db="EMBL/GenBank/DDBJ databases">
        <title>Draft genome of Pseudomonas putida strain KH-21-114.</title>
        <authorList>
            <person name="Yoshizawa S."/>
            <person name="Khan N.H."/>
            <person name="Nishimura M."/>
            <person name="Chiura H.X."/>
            <person name="Ogura Y."/>
            <person name="Hayashi T."/>
            <person name="Kogure K."/>
        </authorList>
    </citation>
    <scope>NUCLEOTIDE SEQUENCE [LARGE SCALE GENOMIC DNA]</scope>
    <source>
        <strain evidence="6 7">KH-21-114</strain>
    </source>
</reference>
<dbReference type="InterPro" id="IPR036390">
    <property type="entry name" value="WH_DNA-bd_sf"/>
</dbReference>
<dbReference type="Gene3D" id="3.40.190.10">
    <property type="entry name" value="Periplasmic binding protein-like II"/>
    <property type="match status" value="2"/>
</dbReference>
<keyword evidence="3" id="KW-0238">DNA-binding</keyword>
<comment type="similarity">
    <text evidence="1">Belongs to the LysR transcriptional regulatory family.</text>
</comment>
<reference evidence="6 7" key="1">
    <citation type="submission" date="2016-08" db="EMBL/GenBank/DDBJ databases">
        <authorList>
            <person name="Seilhamer J.J."/>
        </authorList>
    </citation>
    <scope>NUCLEOTIDE SEQUENCE [LARGE SCALE GENOMIC DNA]</scope>
    <source>
        <strain evidence="6 7">KH-21-114</strain>
    </source>
</reference>
<dbReference type="Pfam" id="PF03466">
    <property type="entry name" value="LysR_substrate"/>
    <property type="match status" value="1"/>
</dbReference>
<feature type="domain" description="HTH lysR-type" evidence="5">
    <location>
        <begin position="4"/>
        <end position="61"/>
    </location>
</feature>
<keyword evidence="2" id="KW-0805">Transcription regulation</keyword>
<evidence type="ECO:0000259" key="5">
    <source>
        <dbReference type="PROSITE" id="PS50931"/>
    </source>
</evidence>
<comment type="caution">
    <text evidence="6">The sequence shown here is derived from an EMBL/GenBank/DDBJ whole genome shotgun (WGS) entry which is preliminary data.</text>
</comment>
<dbReference type="Gene3D" id="1.10.10.10">
    <property type="entry name" value="Winged helix-like DNA-binding domain superfamily/Winged helix DNA-binding domain"/>
    <property type="match status" value="1"/>
</dbReference>
<dbReference type="InterPro" id="IPR000847">
    <property type="entry name" value="LysR_HTH_N"/>
</dbReference>
<dbReference type="InterPro" id="IPR058163">
    <property type="entry name" value="LysR-type_TF_proteobact-type"/>
</dbReference>
<dbReference type="AlphaFoldDB" id="A0A2S3X5S0"/>
<dbReference type="PROSITE" id="PS50931">
    <property type="entry name" value="HTH_LYSR"/>
    <property type="match status" value="1"/>
</dbReference>
<keyword evidence="4" id="KW-0804">Transcription</keyword>
<dbReference type="InterPro" id="IPR005119">
    <property type="entry name" value="LysR_subst-bd"/>
</dbReference>